<keyword evidence="2" id="KW-1185">Reference proteome</keyword>
<dbReference type="HOGENOM" id="CLU_1136483_0_0_9"/>
<dbReference type="Proteomes" id="UP000004756">
    <property type="component" value="Unassembled WGS sequence"/>
</dbReference>
<evidence type="ECO:0000313" key="2">
    <source>
        <dbReference type="Proteomes" id="UP000004756"/>
    </source>
</evidence>
<organism evidence="1 2">
    <name type="scientific">[Clostridium] asparagiforme DSM 15981</name>
    <dbReference type="NCBI Taxonomy" id="518636"/>
    <lineage>
        <taxon>Bacteria</taxon>
        <taxon>Bacillati</taxon>
        <taxon>Bacillota</taxon>
        <taxon>Clostridia</taxon>
        <taxon>Lachnospirales</taxon>
        <taxon>Lachnospiraceae</taxon>
        <taxon>Enterocloster</taxon>
    </lineage>
</organism>
<reference evidence="1 2" key="1">
    <citation type="submission" date="2009-01" db="EMBL/GenBank/DDBJ databases">
        <authorList>
            <person name="Fulton L."/>
            <person name="Clifton S."/>
            <person name="Fulton B."/>
            <person name="Xu J."/>
            <person name="Minx P."/>
            <person name="Pepin K.H."/>
            <person name="Johnson M."/>
            <person name="Bhonagiri V."/>
            <person name="Nash W.E."/>
            <person name="Mardis E.R."/>
            <person name="Wilson R.K."/>
        </authorList>
    </citation>
    <scope>NUCLEOTIDE SEQUENCE [LARGE SCALE GENOMIC DNA]</scope>
    <source>
        <strain evidence="1 2">DSM 15981</strain>
    </source>
</reference>
<protein>
    <recommendedName>
        <fullName evidence="3">Heavy-metal chelation domain-containing protein</fullName>
    </recommendedName>
</protein>
<dbReference type="EMBL" id="ACCJ01000492">
    <property type="protein sequence ID" value="EEG52028.1"/>
    <property type="molecule type" value="Genomic_DNA"/>
</dbReference>
<dbReference type="SUPFAM" id="SSF159713">
    <property type="entry name" value="Dhaf3308-like"/>
    <property type="match status" value="1"/>
</dbReference>
<evidence type="ECO:0008006" key="3">
    <source>
        <dbReference type="Google" id="ProtNLM"/>
    </source>
</evidence>
<gene>
    <name evidence="1" type="ORF">CLOSTASPAR_05916</name>
</gene>
<accession>C0D9G6</accession>
<name>C0D9G6_9FIRM</name>
<dbReference type="Gene3D" id="3.40.50.11590">
    <property type="match status" value="1"/>
</dbReference>
<reference evidence="1 2" key="2">
    <citation type="submission" date="2009-02" db="EMBL/GenBank/DDBJ databases">
        <title>Draft genome sequence of Clostridium asparagiforme (DSM 15981).</title>
        <authorList>
            <person name="Sudarsanam P."/>
            <person name="Ley R."/>
            <person name="Guruge J."/>
            <person name="Turnbaugh P.J."/>
            <person name="Mahowald M."/>
            <person name="Liep D."/>
            <person name="Gordon J."/>
        </authorList>
    </citation>
    <scope>NUCLEOTIDE SEQUENCE [LARGE SCALE GENOMIC DNA]</scope>
    <source>
        <strain evidence="1 2">DSM 15981</strain>
    </source>
</reference>
<evidence type="ECO:0000313" key="1">
    <source>
        <dbReference type="EMBL" id="EEG52028.1"/>
    </source>
</evidence>
<sequence length="286" mass="31247">MIELTAAAACSNRQTPPRRWRKQLISWEGFDEMNTERTPELFYNELAARFSSLLESEGLMGEDVMISSRSLTPEEAIGTTKRRDYPIITGKDVMVQAECMGALGQAFTDAPAEFRGTLGEICALDINGDSHDRGLFIAALNAVMKHLGLVECTVHCRNDGPEQCAVEAAAYIKKVYGHPKIGLVGYQPSLLSALSVDFPIRVVDLSPVNTGQERCGVMVEDGKVEGVTASICQWADLVLCTGSTICNGSIVDFLHLKDKILFYGTTLAGAAKLMDLPRLCFADRYQ</sequence>
<comment type="caution">
    <text evidence="1">The sequence shown here is derived from an EMBL/GenBank/DDBJ whole genome shotgun (WGS) entry which is preliminary data.</text>
</comment>
<proteinExistence type="predicted"/>
<dbReference type="AlphaFoldDB" id="C0D9G6"/>